<evidence type="ECO:0000313" key="3">
    <source>
        <dbReference type="Proteomes" id="UP000015001"/>
    </source>
</evidence>
<keyword evidence="3" id="KW-1185">Reference proteome</keyword>
<dbReference type="AlphaFoldDB" id="S4MNA2"/>
<protein>
    <submittedName>
        <fullName evidence="2">Uncharacterized protein</fullName>
    </submittedName>
</protein>
<comment type="caution">
    <text evidence="2">The sequence shown here is derived from an EMBL/GenBank/DDBJ whole genome shotgun (WGS) entry which is preliminary data.</text>
</comment>
<organism evidence="2 3">
    <name type="scientific">Streptomyces afghaniensis 772</name>
    <dbReference type="NCBI Taxonomy" id="1283301"/>
    <lineage>
        <taxon>Bacteria</taxon>
        <taxon>Bacillati</taxon>
        <taxon>Actinomycetota</taxon>
        <taxon>Actinomycetes</taxon>
        <taxon>Kitasatosporales</taxon>
        <taxon>Streptomycetaceae</taxon>
        <taxon>Streptomyces</taxon>
    </lineage>
</organism>
<reference evidence="2 3" key="1">
    <citation type="submission" date="2013-02" db="EMBL/GenBank/DDBJ databases">
        <title>Draft Genome Sequence of Streptomyces afghaniensis, Which Produces Compounds of the Julimycin B-Complex.</title>
        <authorList>
            <person name="Gruening B.A."/>
            <person name="Praeg A."/>
            <person name="Erxleben A."/>
            <person name="Guenther S."/>
            <person name="Fiedler H.-P."/>
            <person name="Goodfellow M."/>
            <person name="Mueller M."/>
        </authorList>
    </citation>
    <scope>NUCLEOTIDE SEQUENCE [LARGE SCALE GENOMIC DNA]</scope>
    <source>
        <strain evidence="2 3">772</strain>
    </source>
</reference>
<sequence length="35" mass="3843">MRASKRGERGPAGRGRAPANGVRSPQPELVWLQTR</sequence>
<feature type="compositionally biased region" description="Low complexity" evidence="1">
    <location>
        <begin position="14"/>
        <end position="23"/>
    </location>
</feature>
<dbReference type="EMBL" id="AOPY01001470">
    <property type="protein sequence ID" value="EPJ38156.1"/>
    <property type="molecule type" value="Genomic_DNA"/>
</dbReference>
<evidence type="ECO:0000313" key="2">
    <source>
        <dbReference type="EMBL" id="EPJ38156.1"/>
    </source>
</evidence>
<feature type="compositionally biased region" description="Basic and acidic residues" evidence="1">
    <location>
        <begin position="1"/>
        <end position="11"/>
    </location>
</feature>
<name>S4MNA2_9ACTN</name>
<proteinExistence type="predicted"/>
<accession>S4MNA2</accession>
<dbReference type="HOGENOM" id="CLU_3367515_0_0_11"/>
<gene>
    <name evidence="2" type="ORF">STAFG_4798</name>
</gene>
<feature type="region of interest" description="Disordered" evidence="1">
    <location>
        <begin position="1"/>
        <end position="35"/>
    </location>
</feature>
<dbReference type="Proteomes" id="UP000015001">
    <property type="component" value="Unassembled WGS sequence"/>
</dbReference>
<evidence type="ECO:0000256" key="1">
    <source>
        <dbReference type="SAM" id="MobiDB-lite"/>
    </source>
</evidence>